<dbReference type="Pfam" id="PF01738">
    <property type="entry name" value="DLH"/>
    <property type="match status" value="1"/>
</dbReference>
<evidence type="ECO:0000313" key="4">
    <source>
        <dbReference type="Proteomes" id="UP001229244"/>
    </source>
</evidence>
<feature type="chain" id="PRO_5042044794" evidence="1">
    <location>
        <begin position="25"/>
        <end position="259"/>
    </location>
</feature>
<proteinExistence type="predicted"/>
<dbReference type="Gene3D" id="3.40.50.1820">
    <property type="entry name" value="alpha/beta hydrolase"/>
    <property type="match status" value="1"/>
</dbReference>
<keyword evidence="4" id="KW-1185">Reference proteome</keyword>
<organism evidence="3 4">
    <name type="scientific">Amorphus orientalis</name>
    <dbReference type="NCBI Taxonomy" id="649198"/>
    <lineage>
        <taxon>Bacteria</taxon>
        <taxon>Pseudomonadati</taxon>
        <taxon>Pseudomonadota</taxon>
        <taxon>Alphaproteobacteria</taxon>
        <taxon>Hyphomicrobiales</taxon>
        <taxon>Amorphaceae</taxon>
        <taxon>Amorphus</taxon>
    </lineage>
</organism>
<dbReference type="Proteomes" id="UP001229244">
    <property type="component" value="Unassembled WGS sequence"/>
</dbReference>
<dbReference type="InterPro" id="IPR002925">
    <property type="entry name" value="Dienelactn_hydro"/>
</dbReference>
<sequence>MRGTLFTTATAALALAAFGGPAAADIVTQTVTYDVDGTTYEGYFAINDGIQGDQPVVLIVHDWDGLTDYEKRRAEMLAEYGVAAFAVDVYGQGVRPTTTEDKRAESGKLYQDRDALRARLAGGLEAALQMDGVEDDVIVIGYCFGGAAALEFARAGADVDGFVSFHGGLGTPDGQDYSEVEAPILILHGSEDPVAPMAQVAALAEAMNADNVDFEMQIYSGARHSFTEWSAKGEGSRYDANADLKSWQALLSFIDEQVD</sequence>
<evidence type="ECO:0000313" key="3">
    <source>
        <dbReference type="EMBL" id="MDQ0313822.1"/>
    </source>
</evidence>
<dbReference type="PANTHER" id="PTHR22946">
    <property type="entry name" value="DIENELACTONE HYDROLASE DOMAIN-CONTAINING PROTEIN-RELATED"/>
    <property type="match status" value="1"/>
</dbReference>
<feature type="signal peptide" evidence="1">
    <location>
        <begin position="1"/>
        <end position="24"/>
    </location>
</feature>
<name>A0AAE3VKT4_9HYPH</name>
<accession>A0AAE3VKT4</accession>
<protein>
    <submittedName>
        <fullName evidence="3">Dienelactone hydrolase</fullName>
    </submittedName>
</protein>
<dbReference type="InterPro" id="IPR050261">
    <property type="entry name" value="FrsA_esterase"/>
</dbReference>
<keyword evidence="3" id="KW-0378">Hydrolase</keyword>
<dbReference type="EMBL" id="JAUSUL010000001">
    <property type="protein sequence ID" value="MDQ0313822.1"/>
    <property type="molecule type" value="Genomic_DNA"/>
</dbReference>
<evidence type="ECO:0000259" key="2">
    <source>
        <dbReference type="Pfam" id="PF01738"/>
    </source>
</evidence>
<dbReference type="RefSeq" id="WP_306883616.1">
    <property type="nucleotide sequence ID" value="NZ_JAUSUL010000001.1"/>
</dbReference>
<dbReference type="InterPro" id="IPR029058">
    <property type="entry name" value="AB_hydrolase_fold"/>
</dbReference>
<feature type="domain" description="Dienelactone hydrolase" evidence="2">
    <location>
        <begin position="42"/>
        <end position="256"/>
    </location>
</feature>
<dbReference type="PANTHER" id="PTHR22946:SF0">
    <property type="entry name" value="DIENELACTONE HYDROLASE DOMAIN-CONTAINING PROTEIN"/>
    <property type="match status" value="1"/>
</dbReference>
<reference evidence="3" key="1">
    <citation type="submission" date="2023-07" db="EMBL/GenBank/DDBJ databases">
        <title>Genomic Encyclopedia of Type Strains, Phase IV (KMG-IV): sequencing the most valuable type-strain genomes for metagenomic binning, comparative biology and taxonomic classification.</title>
        <authorList>
            <person name="Goeker M."/>
        </authorList>
    </citation>
    <scope>NUCLEOTIDE SEQUENCE</scope>
    <source>
        <strain evidence="3">DSM 21202</strain>
    </source>
</reference>
<keyword evidence="1" id="KW-0732">Signal</keyword>
<dbReference type="SUPFAM" id="SSF53474">
    <property type="entry name" value="alpha/beta-Hydrolases"/>
    <property type="match status" value="1"/>
</dbReference>
<gene>
    <name evidence="3" type="ORF">J2S73_000259</name>
</gene>
<dbReference type="AlphaFoldDB" id="A0AAE3VKT4"/>
<comment type="caution">
    <text evidence="3">The sequence shown here is derived from an EMBL/GenBank/DDBJ whole genome shotgun (WGS) entry which is preliminary data.</text>
</comment>
<evidence type="ECO:0000256" key="1">
    <source>
        <dbReference type="SAM" id="SignalP"/>
    </source>
</evidence>
<dbReference type="GO" id="GO:0016787">
    <property type="term" value="F:hydrolase activity"/>
    <property type="evidence" value="ECO:0007669"/>
    <property type="project" value="UniProtKB-KW"/>
</dbReference>